<dbReference type="OrthoDB" id="5798273at2759"/>
<evidence type="ECO:0000313" key="1">
    <source>
        <dbReference type="EMBL" id="CAH1798438.1"/>
    </source>
</evidence>
<dbReference type="AlphaFoldDB" id="A0A8J1XJU3"/>
<dbReference type="PANTHER" id="PTHR34717:SF1">
    <property type="entry name" value="EG:BACR7A4.20 PROTEIN"/>
    <property type="match status" value="1"/>
</dbReference>
<evidence type="ECO:0000313" key="2">
    <source>
        <dbReference type="Proteomes" id="UP000749559"/>
    </source>
</evidence>
<dbReference type="Proteomes" id="UP000749559">
    <property type="component" value="Unassembled WGS sequence"/>
</dbReference>
<organism evidence="1 2">
    <name type="scientific">Owenia fusiformis</name>
    <name type="common">Polychaete worm</name>
    <dbReference type="NCBI Taxonomy" id="6347"/>
    <lineage>
        <taxon>Eukaryota</taxon>
        <taxon>Metazoa</taxon>
        <taxon>Spiralia</taxon>
        <taxon>Lophotrochozoa</taxon>
        <taxon>Annelida</taxon>
        <taxon>Polychaeta</taxon>
        <taxon>Sedentaria</taxon>
        <taxon>Canalipalpata</taxon>
        <taxon>Sabellida</taxon>
        <taxon>Oweniida</taxon>
        <taxon>Oweniidae</taxon>
        <taxon>Owenia</taxon>
    </lineage>
</organism>
<accession>A0A8J1XJU3</accession>
<name>A0A8J1XJU3_OWEFU</name>
<keyword evidence="2" id="KW-1185">Reference proteome</keyword>
<dbReference type="EMBL" id="CAIIXF020000011">
    <property type="protein sequence ID" value="CAH1798438.1"/>
    <property type="molecule type" value="Genomic_DNA"/>
</dbReference>
<dbReference type="PANTHER" id="PTHR34717">
    <property type="entry name" value="EG:BACR7A4.20 PROTEIN"/>
    <property type="match status" value="1"/>
</dbReference>
<comment type="caution">
    <text evidence="1">The sequence shown here is derived from an EMBL/GenBank/DDBJ whole genome shotgun (WGS) entry which is preliminary data.</text>
</comment>
<sequence>MLMYILLALPIIYIIKNALSSDVEPIFGVHAQPGKWFGIKYCVFWLIFQLRKYQNKKAAASSVQGAGYGRRSRATPQEMDKVQELPKEHPMAVDAVYFNGGSREGQYLVMATARRHHNLVQTLLFFRVPGVGLFELPSKPDTSHYTEDGGYSIKDGLKIEPTEAMKRWKLSYDGKLRLTKLDKTTSEHEVKFCLDWSAYTPLFDFDVDMSVPAMCTSIAREKWTRQFFTKLKTAHQTHYEQFGEITGSVCVSGMDDIPVKVQGVRDHSYGNIRDWRDLHRYSISYLHCEDGMAAAIGVICMPLTMSRIVMGYVVQPGGICEVASWTDFELYKIGEDGTPPKSLTFSFIAGGKKYDVKYEVVEAPTFYMGYEWEARIIENFVKGTINGKACWGISEWDYRNKTHPREKEYKDADSYGESIKDKFLPVH</sequence>
<reference evidence="1" key="1">
    <citation type="submission" date="2022-03" db="EMBL/GenBank/DDBJ databases">
        <authorList>
            <person name="Martin C."/>
        </authorList>
    </citation>
    <scope>NUCLEOTIDE SEQUENCE</scope>
</reference>
<proteinExistence type="predicted"/>
<protein>
    <submittedName>
        <fullName evidence="1">Uncharacterized protein</fullName>
    </submittedName>
</protein>
<gene>
    <name evidence="1" type="ORF">OFUS_LOCUS22586</name>
</gene>